<dbReference type="PANTHER" id="PTHR33317:SF4">
    <property type="entry name" value="POLYNUCLEOTIDYL TRANSFERASE, RIBONUCLEASE H-LIKE SUPERFAMILY PROTEIN"/>
    <property type="match status" value="1"/>
</dbReference>
<proteinExistence type="inferred from homology"/>
<reference evidence="7 8" key="1">
    <citation type="submission" date="2017-09" db="EMBL/GenBank/DDBJ databases">
        <title>Depth-based differentiation of microbial function through sediment-hosted aquifers and enrichment of novel symbionts in the deep terrestrial subsurface.</title>
        <authorList>
            <person name="Probst A.J."/>
            <person name="Ladd B."/>
            <person name="Jarett J.K."/>
            <person name="Geller-Mcgrath D.E."/>
            <person name="Sieber C.M."/>
            <person name="Emerson J.B."/>
            <person name="Anantharaman K."/>
            <person name="Thomas B.C."/>
            <person name="Malmstrom R."/>
            <person name="Stieglmeier M."/>
            <person name="Klingl A."/>
            <person name="Woyke T."/>
            <person name="Ryan C.M."/>
            <person name="Banfield J.F."/>
        </authorList>
    </citation>
    <scope>NUCLEOTIDE SEQUENCE [LARGE SCALE GENOMIC DNA]</scope>
    <source>
        <strain evidence="7">CG07_land_8_20_14_0_80_42_15</strain>
    </source>
</reference>
<dbReference type="Proteomes" id="UP000230052">
    <property type="component" value="Unassembled WGS sequence"/>
</dbReference>
<comment type="caution">
    <text evidence="7">The sequence shown here is derived from an EMBL/GenBank/DDBJ whole genome shotgun (WGS) entry which is preliminary data.</text>
</comment>
<dbReference type="NCBIfam" id="TIGR00250">
    <property type="entry name" value="RNAse_H_YqgF"/>
    <property type="match status" value="1"/>
</dbReference>
<dbReference type="Pfam" id="PF03652">
    <property type="entry name" value="RuvX"/>
    <property type="match status" value="1"/>
</dbReference>
<dbReference type="GO" id="GO:0016788">
    <property type="term" value="F:hydrolase activity, acting on ester bonds"/>
    <property type="evidence" value="ECO:0007669"/>
    <property type="project" value="UniProtKB-UniRule"/>
</dbReference>
<accession>A0A2J0L713</accession>
<dbReference type="GO" id="GO:0004518">
    <property type="term" value="F:nuclease activity"/>
    <property type="evidence" value="ECO:0007669"/>
    <property type="project" value="UniProtKB-KW"/>
</dbReference>
<evidence type="ECO:0000256" key="4">
    <source>
        <dbReference type="ARBA" id="ARBA00022801"/>
    </source>
</evidence>
<comment type="subcellular location">
    <subcellularLocation>
        <location evidence="5">Cytoplasm</location>
    </subcellularLocation>
</comment>
<evidence type="ECO:0000259" key="6">
    <source>
        <dbReference type="SMART" id="SM00732"/>
    </source>
</evidence>
<dbReference type="EMBL" id="PEWV01000010">
    <property type="protein sequence ID" value="PIU42317.1"/>
    <property type="molecule type" value="Genomic_DNA"/>
</dbReference>
<dbReference type="InterPro" id="IPR005227">
    <property type="entry name" value="YqgF"/>
</dbReference>
<dbReference type="CDD" id="cd16964">
    <property type="entry name" value="YqgF"/>
    <property type="match status" value="1"/>
</dbReference>
<name>A0A2J0L713_9BACT</name>
<protein>
    <recommendedName>
        <fullName evidence="5">Putative pre-16S rRNA nuclease</fullName>
        <ecNumber evidence="5">3.1.-.-</ecNumber>
    </recommendedName>
</protein>
<gene>
    <name evidence="7" type="ORF">COS99_00845</name>
</gene>
<comment type="function">
    <text evidence="5">Could be a nuclease involved in processing of the 5'-end of pre-16S rRNA.</text>
</comment>
<dbReference type="SMART" id="SM00732">
    <property type="entry name" value="YqgFc"/>
    <property type="match status" value="1"/>
</dbReference>
<keyword evidence="2 5" id="KW-0690">Ribosome biogenesis</keyword>
<evidence type="ECO:0000256" key="3">
    <source>
        <dbReference type="ARBA" id="ARBA00022722"/>
    </source>
</evidence>
<comment type="similarity">
    <text evidence="5">Belongs to the YqgF HJR family.</text>
</comment>
<dbReference type="InterPro" id="IPR037027">
    <property type="entry name" value="YqgF/RNaseH-like_dom_sf"/>
</dbReference>
<feature type="domain" description="YqgF/RNase H-like" evidence="6">
    <location>
        <begin position="1"/>
        <end position="101"/>
    </location>
</feature>
<dbReference type="EC" id="3.1.-.-" evidence="5"/>
<keyword evidence="1 5" id="KW-0963">Cytoplasm</keyword>
<dbReference type="SUPFAM" id="SSF53098">
    <property type="entry name" value="Ribonuclease H-like"/>
    <property type="match status" value="1"/>
</dbReference>
<evidence type="ECO:0000256" key="2">
    <source>
        <dbReference type="ARBA" id="ARBA00022517"/>
    </source>
</evidence>
<organism evidence="7 8">
    <name type="scientific">Candidatus Aquitaenariimonas noxiae</name>
    <dbReference type="NCBI Taxonomy" id="1974741"/>
    <lineage>
        <taxon>Bacteria</taxon>
        <taxon>Pseudomonadati</taxon>
        <taxon>Candidatus Omnitrophota</taxon>
        <taxon>Candidatus Aquitaenariimonas</taxon>
    </lineage>
</organism>
<keyword evidence="4 5" id="KW-0378">Hydrolase</keyword>
<dbReference type="AlphaFoldDB" id="A0A2J0L713"/>
<keyword evidence="3 5" id="KW-0540">Nuclease</keyword>
<evidence type="ECO:0000313" key="7">
    <source>
        <dbReference type="EMBL" id="PIU42317.1"/>
    </source>
</evidence>
<sequence length="140" mass="16007">MRTLALDVGTKRIGVAMSDELGITAQGLETIIVEPGKNCFEEIKKIVREFNIKEIVVGLPLNMNGTKGEKADEVIKFVEELKKNIENPIKLWDERLTTMEAERMLLKSDISRNKRKNVKDMLAAQLILQNYLTYRTDKNV</sequence>
<evidence type="ECO:0000313" key="8">
    <source>
        <dbReference type="Proteomes" id="UP000230052"/>
    </source>
</evidence>
<dbReference type="GO" id="GO:0000967">
    <property type="term" value="P:rRNA 5'-end processing"/>
    <property type="evidence" value="ECO:0007669"/>
    <property type="project" value="UniProtKB-UniRule"/>
</dbReference>
<dbReference type="GO" id="GO:0005829">
    <property type="term" value="C:cytosol"/>
    <property type="evidence" value="ECO:0007669"/>
    <property type="project" value="TreeGrafter"/>
</dbReference>
<evidence type="ECO:0000256" key="1">
    <source>
        <dbReference type="ARBA" id="ARBA00022490"/>
    </source>
</evidence>
<dbReference type="InterPro" id="IPR012337">
    <property type="entry name" value="RNaseH-like_sf"/>
</dbReference>
<dbReference type="HAMAP" id="MF_00651">
    <property type="entry name" value="Nuclease_YqgF"/>
    <property type="match status" value="1"/>
</dbReference>
<dbReference type="Gene3D" id="3.30.420.140">
    <property type="entry name" value="YqgF/RNase H-like domain"/>
    <property type="match status" value="1"/>
</dbReference>
<dbReference type="InterPro" id="IPR006641">
    <property type="entry name" value="YqgF/RNaseH-like_dom"/>
</dbReference>
<evidence type="ECO:0000256" key="5">
    <source>
        <dbReference type="HAMAP-Rule" id="MF_00651"/>
    </source>
</evidence>
<dbReference type="PANTHER" id="PTHR33317">
    <property type="entry name" value="POLYNUCLEOTIDYL TRANSFERASE, RIBONUCLEASE H-LIKE SUPERFAMILY PROTEIN"/>
    <property type="match status" value="1"/>
</dbReference>